<dbReference type="PROSITE" id="PS00622">
    <property type="entry name" value="HTH_LUXR_1"/>
    <property type="match status" value="1"/>
</dbReference>
<dbReference type="AlphaFoldDB" id="A0A369ZR34"/>
<keyword evidence="1" id="KW-0805">Transcription regulation</keyword>
<dbReference type="SUPFAM" id="SSF46894">
    <property type="entry name" value="C-terminal effector domain of the bipartite response regulators"/>
    <property type="match status" value="1"/>
</dbReference>
<keyword evidence="3" id="KW-0804">Transcription</keyword>
<evidence type="ECO:0000256" key="2">
    <source>
        <dbReference type="ARBA" id="ARBA00023125"/>
    </source>
</evidence>
<dbReference type="CDD" id="cd06170">
    <property type="entry name" value="LuxR_C_like"/>
    <property type="match status" value="1"/>
</dbReference>
<evidence type="ECO:0000256" key="3">
    <source>
        <dbReference type="ARBA" id="ARBA00023163"/>
    </source>
</evidence>
<accession>A0A369ZR34</accession>
<dbReference type="Gene3D" id="3.40.50.2300">
    <property type="match status" value="2"/>
</dbReference>
<dbReference type="PANTHER" id="PTHR44688:SF16">
    <property type="entry name" value="DNA-BINDING TRANSCRIPTIONAL ACTIVATOR DEVR_DOSR"/>
    <property type="match status" value="1"/>
</dbReference>
<dbReference type="InterPro" id="IPR016032">
    <property type="entry name" value="Sig_transdc_resp-reg_C-effctor"/>
</dbReference>
<evidence type="ECO:0000313" key="6">
    <source>
        <dbReference type="Proteomes" id="UP000253945"/>
    </source>
</evidence>
<evidence type="ECO:0000256" key="1">
    <source>
        <dbReference type="ARBA" id="ARBA00023015"/>
    </source>
</evidence>
<comment type="caution">
    <text evidence="5">The sequence shown here is derived from an EMBL/GenBank/DDBJ whole genome shotgun (WGS) entry which is preliminary data.</text>
</comment>
<proteinExistence type="predicted"/>
<dbReference type="GO" id="GO:0006355">
    <property type="term" value="P:regulation of DNA-templated transcription"/>
    <property type="evidence" value="ECO:0007669"/>
    <property type="project" value="InterPro"/>
</dbReference>
<dbReference type="InterPro" id="IPR000792">
    <property type="entry name" value="Tscrpt_reg_LuxR_C"/>
</dbReference>
<dbReference type="GO" id="GO:0003677">
    <property type="term" value="F:DNA binding"/>
    <property type="evidence" value="ECO:0007669"/>
    <property type="project" value="UniProtKB-KW"/>
</dbReference>
<name>A0A369ZR34_9PAST</name>
<keyword evidence="2" id="KW-0238">DNA-binding</keyword>
<feature type="domain" description="HTH luxR-type" evidence="4">
    <location>
        <begin position="79"/>
        <end position="144"/>
    </location>
</feature>
<protein>
    <submittedName>
        <fullName evidence="5">ABC transporter substrate-binding protein</fullName>
    </submittedName>
</protein>
<dbReference type="PANTHER" id="PTHR44688">
    <property type="entry name" value="DNA-BINDING TRANSCRIPTIONAL ACTIVATOR DEVR_DOSR"/>
    <property type="match status" value="1"/>
</dbReference>
<dbReference type="STRING" id="736.B0184_01305"/>
<sequence length="574" mass="65300">MHERMQWSCLVNKQAEILEWEDKSGATFIASMPAITEYAQAFLYSSYNSLDFYFNHQNQWFLISFLRNQSDFALVQAVKNELPFALSKREIELLTLICAGLSNAEIGEQLSISERTVAKHVENIFTKTETENRTALAVFGLTQSLCCLPTPGHLSHSILATHQIEVRANQKAKFEQETYFSIQSQTKRPIILGVPYVEQGIGQIDTKELLNGSELAVEMINRQGGVNGRIIQLEKVGFSVEDKASILHAYNELFDREVDSISTSYACYSPEIHELVAQSGIPYLHIATHSNSDKKAHNLPISQFDNIFQVCASDTNYGSGVSRFLQTYQHYYPNLLQNRIILVIRVKWQPIDIGIDKLIFDLKKEHWRVEVLDLDKKEQDFETAMKAIHQIFPSMVVLASYFAEDMVNFHHAFTQQPTNAVLYSIYAPSAFLPENQPCEGVIWSTTSGLSQNYLGQQFCQHYEQFFGYQPSYSQASIAFDQVNILANVWKHSFSTRAFKAISGGIRAMPHYGVNGTYYFGTGTQTGLTYPDNTKDLSISLPHLVYQIQQGYSKIISPEMFANTFFKLPPWFMVK</sequence>
<dbReference type="Proteomes" id="UP000253945">
    <property type="component" value="Unassembled WGS sequence"/>
</dbReference>
<evidence type="ECO:0000313" key="5">
    <source>
        <dbReference type="EMBL" id="RDF12039.1"/>
    </source>
</evidence>
<dbReference type="EMBL" id="QEQF01000001">
    <property type="protein sequence ID" value="RDF12039.1"/>
    <property type="molecule type" value="Genomic_DNA"/>
</dbReference>
<organism evidence="5 6">
    <name type="scientific">Haemophilus paraphrohaemolyticus</name>
    <dbReference type="NCBI Taxonomy" id="736"/>
    <lineage>
        <taxon>Bacteria</taxon>
        <taxon>Pseudomonadati</taxon>
        <taxon>Pseudomonadota</taxon>
        <taxon>Gammaproteobacteria</taxon>
        <taxon>Pasteurellales</taxon>
        <taxon>Pasteurellaceae</taxon>
        <taxon>Haemophilus</taxon>
    </lineage>
</organism>
<dbReference type="SUPFAM" id="SSF53822">
    <property type="entry name" value="Periplasmic binding protein-like I"/>
    <property type="match status" value="1"/>
</dbReference>
<reference evidence="5 6" key="1">
    <citation type="submission" date="2018-05" db="EMBL/GenBank/DDBJ databases">
        <title>Draft Genome Sequences for a Diverse set of 7 Haemophilus Species.</title>
        <authorList>
            <person name="Nichols M."/>
            <person name="Topaz N."/>
            <person name="Wang X."/>
            <person name="Wang X."/>
            <person name="Boxrud D."/>
        </authorList>
    </citation>
    <scope>NUCLEOTIDE SEQUENCE [LARGE SCALE GENOMIC DNA]</scope>
    <source>
        <strain evidence="5 6">C2014016342</strain>
    </source>
</reference>
<dbReference type="RefSeq" id="WP_111353496.1">
    <property type="nucleotide sequence ID" value="NZ_QEQF01000001.1"/>
</dbReference>
<dbReference type="SMART" id="SM00421">
    <property type="entry name" value="HTH_LUXR"/>
    <property type="match status" value="1"/>
</dbReference>
<evidence type="ECO:0000259" key="4">
    <source>
        <dbReference type="PROSITE" id="PS50043"/>
    </source>
</evidence>
<dbReference type="InterPro" id="IPR028082">
    <property type="entry name" value="Peripla_BP_I"/>
</dbReference>
<gene>
    <name evidence="5" type="ORF">DPV92_02390</name>
</gene>
<dbReference type="PRINTS" id="PR00038">
    <property type="entry name" value="HTHLUXR"/>
</dbReference>
<dbReference type="Pfam" id="PF00196">
    <property type="entry name" value="GerE"/>
    <property type="match status" value="1"/>
</dbReference>
<dbReference type="Gene3D" id="1.10.10.10">
    <property type="entry name" value="Winged helix-like DNA-binding domain superfamily/Winged helix DNA-binding domain"/>
    <property type="match status" value="1"/>
</dbReference>
<dbReference type="InterPro" id="IPR036388">
    <property type="entry name" value="WH-like_DNA-bd_sf"/>
</dbReference>
<dbReference type="PROSITE" id="PS50043">
    <property type="entry name" value="HTH_LUXR_2"/>
    <property type="match status" value="1"/>
</dbReference>
<keyword evidence="6" id="KW-1185">Reference proteome</keyword>